<feature type="compositionally biased region" description="Low complexity" evidence="5">
    <location>
        <begin position="258"/>
        <end position="273"/>
    </location>
</feature>
<dbReference type="InterPro" id="IPR003591">
    <property type="entry name" value="Leu-rich_rpt_typical-subtyp"/>
</dbReference>
<evidence type="ECO:0000256" key="3">
    <source>
        <dbReference type="ARBA" id="ARBA00022614"/>
    </source>
</evidence>
<organism evidence="6 7">
    <name type="scientific">Scophthalmus maximus</name>
    <name type="common">Turbot</name>
    <name type="synonym">Psetta maxima</name>
    <dbReference type="NCBI Taxonomy" id="52904"/>
    <lineage>
        <taxon>Eukaryota</taxon>
        <taxon>Metazoa</taxon>
        <taxon>Chordata</taxon>
        <taxon>Craniata</taxon>
        <taxon>Vertebrata</taxon>
        <taxon>Euteleostomi</taxon>
        <taxon>Actinopterygii</taxon>
        <taxon>Neopterygii</taxon>
        <taxon>Teleostei</taxon>
        <taxon>Neoteleostei</taxon>
        <taxon>Acanthomorphata</taxon>
        <taxon>Carangaria</taxon>
        <taxon>Pleuronectiformes</taxon>
        <taxon>Pleuronectoidei</taxon>
        <taxon>Scophthalmidae</taxon>
        <taxon>Scophthalmus</taxon>
    </lineage>
</organism>
<dbReference type="Pfam" id="PF13855">
    <property type="entry name" value="LRR_8"/>
    <property type="match status" value="1"/>
</dbReference>
<gene>
    <name evidence="6" type="primary">xrra1</name>
</gene>
<evidence type="ECO:0000256" key="1">
    <source>
        <dbReference type="ARBA" id="ARBA00004496"/>
    </source>
</evidence>
<feature type="compositionally biased region" description="Basic and acidic residues" evidence="5">
    <location>
        <begin position="274"/>
        <end position="288"/>
    </location>
</feature>
<dbReference type="GeneTree" id="ENSGT00390000016048"/>
<dbReference type="Ensembl" id="ENSSMAT00000021684.2">
    <property type="protein sequence ID" value="ENSSMAP00000021429.2"/>
    <property type="gene ID" value="ENSSMAG00000013136.2"/>
</dbReference>
<evidence type="ECO:0000256" key="4">
    <source>
        <dbReference type="ARBA" id="ARBA00022737"/>
    </source>
</evidence>
<evidence type="ECO:0000313" key="7">
    <source>
        <dbReference type="Proteomes" id="UP000694558"/>
    </source>
</evidence>
<dbReference type="PANTHER" id="PTHR22710:SF2">
    <property type="entry name" value="X-RAY RADIATION RESISTANCE-ASSOCIATED PROTEIN 1"/>
    <property type="match status" value="1"/>
</dbReference>
<sequence>MTAASYKFDDGQRNPTKCSPARTLLRRRNDGGGHGLVAHRRAEEQRYSEGTRDNGRVARTSHGCIDGAFLLQLHCVDKPSELRSIDISEHKLNSVKPEDLSVFENVAHIDASVNLLSLGSFSSFVSLRELNLAVNHICNMTFEASDFPHLEVLDLSYNSLSADDVVSISWLPRLKVLHLTGNHLHRLPLNLCSSNRHQTQPSAKGGDSQFRALEVLMLDDNRLTSGVFGSLRNLERLKYLNLQGNRISEIPYLQPTASSKAARASAEQQAEQEGAARTEPDPDDDGRFRGISQAGNLEECCRGSRSPLPELQLLDLSDNRIAEEEALMAAALFPMLREIDIHSNPLTTQRSGDPPLLTHYLRERLGITIKRRKTQEAGKPPLKVSTDPKWKVEQRIPKVSKKSVLMDEETELTVKKTTECEGKNRRDDPSPGNTEPFFFTQAADVSEYEFDLGAGEREAAEGEDGTVPEKCDYCKMLMDAKPNPGVAEPFGIQTAVRMLEHTLKTLHVYRDSNPNYDSIQMPYREQEKRIKELPPLKRTEQPAERVHQMLKEIKQSTAMREVALSGAIHSAGVDKREHQEVLSLLGDMKTKYKMLHRRAIEQAAGVGSDRNTDIN</sequence>
<dbReference type="GO" id="GO:0005737">
    <property type="term" value="C:cytoplasm"/>
    <property type="evidence" value="ECO:0007669"/>
    <property type="project" value="UniProtKB-SubCell"/>
</dbReference>
<reference evidence="6" key="2">
    <citation type="submission" date="2025-08" db="UniProtKB">
        <authorList>
            <consortium name="Ensembl"/>
        </authorList>
    </citation>
    <scope>IDENTIFICATION</scope>
</reference>
<reference evidence="6" key="1">
    <citation type="submission" date="2023-05" db="EMBL/GenBank/DDBJ databases">
        <title>High-quality long-read genome of Scophthalmus maximus.</title>
        <authorList>
            <person name="Lien S."/>
            <person name="Martinez P."/>
        </authorList>
    </citation>
    <scope>NUCLEOTIDE SEQUENCE [LARGE SCALE GENOMIC DNA]</scope>
</reference>
<feature type="region of interest" description="Disordered" evidence="5">
    <location>
        <begin position="258"/>
        <end position="295"/>
    </location>
</feature>
<dbReference type="InterPro" id="IPR032675">
    <property type="entry name" value="LRR_dom_sf"/>
</dbReference>
<proteinExistence type="predicted"/>
<keyword evidence="4" id="KW-0677">Repeat</keyword>
<evidence type="ECO:0008006" key="8">
    <source>
        <dbReference type="Google" id="ProtNLM"/>
    </source>
</evidence>
<dbReference type="Proteomes" id="UP000694558">
    <property type="component" value="Chromosome 4"/>
</dbReference>
<dbReference type="SMART" id="SM00369">
    <property type="entry name" value="LRR_TYP"/>
    <property type="match status" value="5"/>
</dbReference>
<dbReference type="PRINTS" id="PR00019">
    <property type="entry name" value="LEURICHRPT"/>
</dbReference>
<protein>
    <recommendedName>
        <fullName evidence="8">X-ray radiation resistance-associated protein 1</fullName>
    </recommendedName>
</protein>
<evidence type="ECO:0000256" key="5">
    <source>
        <dbReference type="SAM" id="MobiDB-lite"/>
    </source>
</evidence>
<dbReference type="CTD" id="143570"/>
<dbReference type="SUPFAM" id="SSF52058">
    <property type="entry name" value="L domain-like"/>
    <property type="match status" value="1"/>
</dbReference>
<dbReference type="Gene3D" id="3.80.10.10">
    <property type="entry name" value="Ribonuclease Inhibitor"/>
    <property type="match status" value="2"/>
</dbReference>
<name>A0A8D3API3_SCOMX</name>
<feature type="compositionally biased region" description="Basic and acidic residues" evidence="5">
    <location>
        <begin position="40"/>
        <end position="55"/>
    </location>
</feature>
<dbReference type="InterPro" id="IPR001611">
    <property type="entry name" value="Leu-rich_rpt"/>
</dbReference>
<comment type="subcellular location">
    <subcellularLocation>
        <location evidence="1">Cytoplasm</location>
    </subcellularLocation>
</comment>
<dbReference type="GeneID" id="118300501"/>
<feature type="region of interest" description="Disordered" evidence="5">
    <location>
        <begin position="24"/>
        <end position="55"/>
    </location>
</feature>
<dbReference type="GO" id="GO:0005634">
    <property type="term" value="C:nucleus"/>
    <property type="evidence" value="ECO:0007669"/>
    <property type="project" value="TreeGrafter"/>
</dbReference>
<keyword evidence="2" id="KW-0963">Cytoplasm</keyword>
<dbReference type="AlphaFoldDB" id="A0A8D3API3"/>
<evidence type="ECO:0000313" key="6">
    <source>
        <dbReference type="Ensembl" id="ENSSMAP00000021429.2"/>
    </source>
</evidence>
<dbReference type="PROSITE" id="PS51450">
    <property type="entry name" value="LRR"/>
    <property type="match status" value="1"/>
</dbReference>
<keyword evidence="3" id="KW-0433">Leucine-rich repeat</keyword>
<dbReference type="RefSeq" id="XP_035480838.1">
    <property type="nucleotide sequence ID" value="XM_035624945.2"/>
</dbReference>
<dbReference type="PANTHER" id="PTHR22710">
    <property type="entry name" value="X-RAY RADIATION RESISTANCE ASSOCIATED PROTEIN 1 XRRA1"/>
    <property type="match status" value="1"/>
</dbReference>
<accession>A0A8D3API3</accession>
<evidence type="ECO:0000256" key="2">
    <source>
        <dbReference type="ARBA" id="ARBA00022490"/>
    </source>
</evidence>